<keyword evidence="9 14" id="KW-0966">Cell projection</keyword>
<gene>
    <name evidence="15" type="primary">Tekt3</name>
    <name evidence="15" type="ORF">CENBEN_R13625</name>
</gene>
<dbReference type="AlphaFoldDB" id="A0A852M8A9"/>
<comment type="caution">
    <text evidence="15">The sequence shown here is derived from an EMBL/GenBank/DDBJ whole genome shotgun (WGS) entry which is preliminary data.</text>
</comment>
<keyword evidence="10" id="KW-0968">Cytoplasmic vesicle</keyword>
<reference evidence="15 16" key="1">
    <citation type="submission" date="2020-02" db="EMBL/GenBank/DDBJ databases">
        <title>Bird 10,000 Genomes (B10K) Project - Family phase.</title>
        <authorList>
            <person name="Zhang G."/>
        </authorList>
    </citation>
    <scope>NUCLEOTIDE SEQUENCE [LARGE SCALE GENOMIC DNA]</scope>
    <source>
        <strain evidence="15">B10K-DU-017-21</strain>
    </source>
</reference>
<dbReference type="GO" id="GO:0060294">
    <property type="term" value="P:cilium movement involved in cell motility"/>
    <property type="evidence" value="ECO:0007669"/>
    <property type="project" value="UniProtKB-UniRule"/>
</dbReference>
<dbReference type="GO" id="GO:0015630">
    <property type="term" value="C:microtubule cytoskeleton"/>
    <property type="evidence" value="ECO:0007669"/>
    <property type="project" value="UniProtKB-UniRule"/>
</dbReference>
<evidence type="ECO:0000256" key="4">
    <source>
        <dbReference type="ARBA" id="ARBA00022843"/>
    </source>
</evidence>
<comment type="function">
    <text evidence="12">Microtubule inner protein (MIP) part of the dynein-decorated doublet microtubules (DMTs) in cilia and flagellar axoneme. Forms filamentous polymers in the walls of ciliary and flagellar microtubules. Required for normal sperm mobility.</text>
</comment>
<dbReference type="GO" id="GO:0060271">
    <property type="term" value="P:cilium assembly"/>
    <property type="evidence" value="ECO:0007669"/>
    <property type="project" value="UniProtKB-UniRule"/>
</dbReference>
<dbReference type="Pfam" id="PF03148">
    <property type="entry name" value="Tektin"/>
    <property type="match status" value="1"/>
</dbReference>
<evidence type="ECO:0000256" key="6">
    <source>
        <dbReference type="ARBA" id="ARBA00023069"/>
    </source>
</evidence>
<dbReference type="PANTHER" id="PTHR19960:SF24">
    <property type="entry name" value="TEKTIN-3"/>
    <property type="match status" value="1"/>
</dbReference>
<evidence type="ECO:0000256" key="3">
    <source>
        <dbReference type="ARBA" id="ARBA00022490"/>
    </source>
</evidence>
<dbReference type="GO" id="GO:0005634">
    <property type="term" value="C:nucleus"/>
    <property type="evidence" value="ECO:0007669"/>
    <property type="project" value="TreeGrafter"/>
</dbReference>
<evidence type="ECO:0000256" key="7">
    <source>
        <dbReference type="ARBA" id="ARBA00023136"/>
    </source>
</evidence>
<protein>
    <recommendedName>
        <fullName evidence="14">Tektin</fullName>
    </recommendedName>
</protein>
<evidence type="ECO:0000256" key="10">
    <source>
        <dbReference type="ARBA" id="ARBA00023329"/>
    </source>
</evidence>
<keyword evidence="7" id="KW-0472">Membrane</keyword>
<keyword evidence="5 14" id="KW-0282">Flagellum</keyword>
<keyword evidence="8" id="KW-0206">Cytoskeleton</keyword>
<organism evidence="15 16">
    <name type="scientific">Centropus bengalensis</name>
    <name type="common">lesser coucal</name>
    <dbReference type="NCBI Taxonomy" id="1463675"/>
    <lineage>
        <taxon>Eukaryota</taxon>
        <taxon>Metazoa</taxon>
        <taxon>Chordata</taxon>
        <taxon>Craniata</taxon>
        <taxon>Vertebrata</taxon>
        <taxon>Euteleostomi</taxon>
        <taxon>Archelosauria</taxon>
        <taxon>Archosauria</taxon>
        <taxon>Dinosauria</taxon>
        <taxon>Saurischia</taxon>
        <taxon>Theropoda</taxon>
        <taxon>Coelurosauria</taxon>
        <taxon>Aves</taxon>
        <taxon>Neognathae</taxon>
        <taxon>Neoaves</taxon>
        <taxon>Otidimorphae</taxon>
        <taxon>Cuculiformes</taxon>
        <taxon>Centropidae</taxon>
        <taxon>Centropus</taxon>
    </lineage>
</organism>
<dbReference type="GO" id="GO:0002081">
    <property type="term" value="C:outer acrosomal membrane"/>
    <property type="evidence" value="ECO:0007669"/>
    <property type="project" value="UniProtKB-SubCell"/>
</dbReference>
<comment type="subcellular location">
    <subcellularLocation>
        <location evidence="14">Cytoplasm</location>
        <location evidence="14">Cytoskeleton</location>
        <location evidence="14">Cilium axoneme</location>
    </subcellularLocation>
    <subcellularLocation>
        <location evidence="1">Cytoplasm</location>
        <location evidence="1">Cytoskeleton</location>
        <location evidence="1">Flagellum axoneme</location>
    </subcellularLocation>
    <subcellularLocation>
        <location evidence="11">Cytoplasmic vesicle</location>
        <location evidence="11">Secretory vesicle</location>
        <location evidence="11">Acrosome outer membrane</location>
        <topology evidence="11">Peripheral membrane protein</topology>
    </subcellularLocation>
</comment>
<evidence type="ECO:0000256" key="2">
    <source>
        <dbReference type="ARBA" id="ARBA00007209"/>
    </source>
</evidence>
<dbReference type="GO" id="GO:0005930">
    <property type="term" value="C:axoneme"/>
    <property type="evidence" value="ECO:0007669"/>
    <property type="project" value="UniProtKB-SubCell"/>
</dbReference>
<comment type="subunit">
    <text evidence="13">Microtubule inner protein component of sperm flagellar doublet microtubules. Interacts with TEKT1, TEKT2, TEKT4 and TEKT5. Interacts with CCDC38.</text>
</comment>
<dbReference type="InterPro" id="IPR000435">
    <property type="entry name" value="Tektins"/>
</dbReference>
<evidence type="ECO:0000256" key="1">
    <source>
        <dbReference type="ARBA" id="ARBA00004611"/>
    </source>
</evidence>
<dbReference type="GO" id="GO:0036126">
    <property type="term" value="C:sperm flagellum"/>
    <property type="evidence" value="ECO:0007669"/>
    <property type="project" value="TreeGrafter"/>
</dbReference>
<evidence type="ECO:0000256" key="14">
    <source>
        <dbReference type="RuleBase" id="RU367040"/>
    </source>
</evidence>
<name>A0A852M8A9_9AVES</name>
<sequence>MEVIGSPSAATYTHQRSTPNSFLPAISTTGSSYKNHFPYYPLPQSFNLPWMPNVYYKTAIVKPTLAPYSKTPHDLTTTKMLPLISTRTTLFPRYTPDDWHRSNKTNYNESETSRESAELLRLDTSRLIEDKHQQTKKTQDESSKDLQVRVNDIKFWKTELCRELDAMIGETKALTDEKARLERALAETEAPLQVAEECLLHRDKRLGIDLVHDDVEKGLLTEVHIIRTCQERMQQCLDRTNAQLTSNRVAQHDLEKDLTDKQVAHRIDEKCHQLRNTSEDINFYRGVERIDATISVPESWARFTDSNILRSQNERAASATLRNDIKDLLLVTANEMWSQFNEVNVAFTNRIAETTEAKNKIENHLAKTLQEIFHIEMYIEAIRKAIRDKEAPFKVAQTRLDERTRRPNIELCRDNAQLRLVNEVYEIDETVHTLQHRLREAEATLQKLVHVKATLEYDLAVKSNTLFIDQGKCMGMRKTFPRVLRLVGYV</sequence>
<dbReference type="PANTHER" id="PTHR19960">
    <property type="entry name" value="TEKTIN"/>
    <property type="match status" value="1"/>
</dbReference>
<dbReference type="InterPro" id="IPR048256">
    <property type="entry name" value="Tektin-like"/>
</dbReference>
<keyword evidence="6 14" id="KW-0969">Cilium</keyword>
<evidence type="ECO:0000313" key="16">
    <source>
        <dbReference type="Proteomes" id="UP000632886"/>
    </source>
</evidence>
<dbReference type="Proteomes" id="UP000632886">
    <property type="component" value="Unassembled WGS sequence"/>
</dbReference>
<evidence type="ECO:0000256" key="11">
    <source>
        <dbReference type="ARBA" id="ARBA00037820"/>
    </source>
</evidence>
<accession>A0A852M8A9</accession>
<evidence type="ECO:0000313" key="15">
    <source>
        <dbReference type="EMBL" id="NXX96257.1"/>
    </source>
</evidence>
<keyword evidence="3" id="KW-0963">Cytoplasm</keyword>
<evidence type="ECO:0000256" key="5">
    <source>
        <dbReference type="ARBA" id="ARBA00022846"/>
    </source>
</evidence>
<evidence type="ECO:0000256" key="8">
    <source>
        <dbReference type="ARBA" id="ARBA00023212"/>
    </source>
</evidence>
<feature type="non-terminal residue" evidence="15">
    <location>
        <position position="490"/>
    </location>
</feature>
<dbReference type="EMBL" id="WBNK01001002">
    <property type="protein sequence ID" value="NXX96257.1"/>
    <property type="molecule type" value="Genomic_DNA"/>
</dbReference>
<evidence type="ECO:0000256" key="13">
    <source>
        <dbReference type="ARBA" id="ARBA00046692"/>
    </source>
</evidence>
<feature type="non-terminal residue" evidence="15">
    <location>
        <position position="1"/>
    </location>
</feature>
<keyword evidence="4" id="KW-0832">Ubl conjugation</keyword>
<comment type="similarity">
    <text evidence="2 14">Belongs to the tektin family.</text>
</comment>
<proteinExistence type="inferred from homology"/>
<evidence type="ECO:0000256" key="9">
    <source>
        <dbReference type="ARBA" id="ARBA00023273"/>
    </source>
</evidence>
<dbReference type="PRINTS" id="PR00511">
    <property type="entry name" value="TEKTIN"/>
</dbReference>
<evidence type="ECO:0000256" key="12">
    <source>
        <dbReference type="ARBA" id="ARBA00045324"/>
    </source>
</evidence>
<keyword evidence="16" id="KW-1185">Reference proteome</keyword>